<evidence type="ECO:0000313" key="6">
    <source>
        <dbReference type="EMBL" id="CAB5221364.1"/>
    </source>
</evidence>
<name>A0A6J7WZ72_9CAUD</name>
<dbReference type="SUPFAM" id="SSF102114">
    <property type="entry name" value="Radical SAM enzymes"/>
    <property type="match status" value="1"/>
</dbReference>
<dbReference type="Gene3D" id="3.20.20.70">
    <property type="entry name" value="Aldolase class I"/>
    <property type="match status" value="1"/>
</dbReference>
<dbReference type="SFLD" id="SFLDS00029">
    <property type="entry name" value="Radical_SAM"/>
    <property type="match status" value="1"/>
</dbReference>
<dbReference type="InterPro" id="IPR050377">
    <property type="entry name" value="Radical_SAM_PqqE_MftC-like"/>
</dbReference>
<organism evidence="6">
    <name type="scientific">uncultured Caudovirales phage</name>
    <dbReference type="NCBI Taxonomy" id="2100421"/>
    <lineage>
        <taxon>Viruses</taxon>
        <taxon>Duplodnaviria</taxon>
        <taxon>Heunggongvirae</taxon>
        <taxon>Uroviricota</taxon>
        <taxon>Caudoviricetes</taxon>
        <taxon>Peduoviridae</taxon>
        <taxon>Maltschvirus</taxon>
        <taxon>Maltschvirus maltsch</taxon>
    </lineage>
</organism>
<keyword evidence="1" id="KW-0949">S-adenosyl-L-methionine</keyword>
<dbReference type="EMBL" id="LR798288">
    <property type="protein sequence ID" value="CAB5221364.1"/>
    <property type="molecule type" value="Genomic_DNA"/>
</dbReference>
<gene>
    <name evidence="6" type="ORF">UFOVP247_147</name>
</gene>
<dbReference type="SFLD" id="SFLDG01067">
    <property type="entry name" value="SPASM/twitch_domain_containing"/>
    <property type="match status" value="1"/>
</dbReference>
<sequence>MITLELTSRCRLACPKCARTNLKDLKIVDITLEQAEKIASTMKQRVIAFTGNYGDCIYHPQLFEIVKAFKRHGKNVQIDTNGSGKKDDWWETLYSLLDDKDLVVFAIDGFNETVGMYKKNFTQKDFDQALRMMQLGKKMGIKIIWNFIPFNFNEHQIPQVAEFCIENGIQLHIKKSRLWNRDDPLMPKNKKLISSKSMHLFTLP</sequence>
<evidence type="ECO:0000256" key="2">
    <source>
        <dbReference type="ARBA" id="ARBA00022723"/>
    </source>
</evidence>
<evidence type="ECO:0000256" key="1">
    <source>
        <dbReference type="ARBA" id="ARBA00022691"/>
    </source>
</evidence>
<dbReference type="PANTHER" id="PTHR11228:SF7">
    <property type="entry name" value="PQQA PEPTIDE CYCLASE"/>
    <property type="match status" value="1"/>
</dbReference>
<protein>
    <submittedName>
        <fullName evidence="6">Radical_SAM domain containing protein</fullName>
    </submittedName>
</protein>
<evidence type="ECO:0000259" key="5">
    <source>
        <dbReference type="PROSITE" id="PS51918"/>
    </source>
</evidence>
<dbReference type="GO" id="GO:0051536">
    <property type="term" value="F:iron-sulfur cluster binding"/>
    <property type="evidence" value="ECO:0007669"/>
    <property type="project" value="UniProtKB-KW"/>
</dbReference>
<dbReference type="PANTHER" id="PTHR11228">
    <property type="entry name" value="RADICAL SAM DOMAIN PROTEIN"/>
    <property type="match status" value="1"/>
</dbReference>
<keyword evidence="2" id="KW-0479">Metal-binding</keyword>
<dbReference type="InterPro" id="IPR013785">
    <property type="entry name" value="Aldolase_TIM"/>
</dbReference>
<evidence type="ECO:0000256" key="3">
    <source>
        <dbReference type="ARBA" id="ARBA00023004"/>
    </source>
</evidence>
<reference evidence="6" key="1">
    <citation type="submission" date="2020-05" db="EMBL/GenBank/DDBJ databases">
        <authorList>
            <person name="Chiriac C."/>
            <person name="Salcher M."/>
            <person name="Ghai R."/>
            <person name="Kavagutti S V."/>
        </authorList>
    </citation>
    <scope>NUCLEOTIDE SEQUENCE</scope>
</reference>
<dbReference type="GO" id="GO:0046872">
    <property type="term" value="F:metal ion binding"/>
    <property type="evidence" value="ECO:0007669"/>
    <property type="project" value="UniProtKB-KW"/>
</dbReference>
<dbReference type="GO" id="GO:0003824">
    <property type="term" value="F:catalytic activity"/>
    <property type="evidence" value="ECO:0007669"/>
    <property type="project" value="InterPro"/>
</dbReference>
<dbReference type="InterPro" id="IPR058240">
    <property type="entry name" value="rSAM_sf"/>
</dbReference>
<dbReference type="Pfam" id="PF04055">
    <property type="entry name" value="Radical_SAM"/>
    <property type="match status" value="1"/>
</dbReference>
<keyword evidence="4" id="KW-0411">Iron-sulfur</keyword>
<accession>A0A6J7WZ72</accession>
<dbReference type="PROSITE" id="PS51918">
    <property type="entry name" value="RADICAL_SAM"/>
    <property type="match status" value="1"/>
</dbReference>
<proteinExistence type="predicted"/>
<feature type="domain" description="Radical SAM core" evidence="5">
    <location>
        <begin position="1"/>
        <end position="204"/>
    </location>
</feature>
<keyword evidence="3" id="KW-0408">Iron</keyword>
<evidence type="ECO:0000256" key="4">
    <source>
        <dbReference type="ARBA" id="ARBA00023014"/>
    </source>
</evidence>
<dbReference type="CDD" id="cd01335">
    <property type="entry name" value="Radical_SAM"/>
    <property type="match status" value="1"/>
</dbReference>
<dbReference type="InterPro" id="IPR007197">
    <property type="entry name" value="rSAM"/>
</dbReference>